<proteinExistence type="predicted"/>
<name>A0ABN8I1I4_9NEOP</name>
<keyword evidence="2" id="KW-1185">Reference proteome</keyword>
<dbReference type="Proteomes" id="UP000837857">
    <property type="component" value="Chromosome 16"/>
</dbReference>
<organism evidence="1 2">
    <name type="scientific">Iphiclides podalirius</name>
    <name type="common">scarce swallowtail</name>
    <dbReference type="NCBI Taxonomy" id="110791"/>
    <lineage>
        <taxon>Eukaryota</taxon>
        <taxon>Metazoa</taxon>
        <taxon>Ecdysozoa</taxon>
        <taxon>Arthropoda</taxon>
        <taxon>Hexapoda</taxon>
        <taxon>Insecta</taxon>
        <taxon>Pterygota</taxon>
        <taxon>Neoptera</taxon>
        <taxon>Endopterygota</taxon>
        <taxon>Lepidoptera</taxon>
        <taxon>Glossata</taxon>
        <taxon>Ditrysia</taxon>
        <taxon>Papilionoidea</taxon>
        <taxon>Papilionidae</taxon>
        <taxon>Papilioninae</taxon>
        <taxon>Iphiclides</taxon>
    </lineage>
</organism>
<accession>A0ABN8I1I4</accession>
<sequence>MVDWAIGRAPRLHYVAACSAAIIVIVIGKCRGALHNSPGRAERATFQRDHYHRFIGIHFVYGARCDLRRHRYAFGAALVWTVLAFQQLARPSLGHHSASEGYTYFVVAIRTPHAHTGRGHLLGQYYIGICTYTN</sequence>
<evidence type="ECO:0000313" key="2">
    <source>
        <dbReference type="Proteomes" id="UP000837857"/>
    </source>
</evidence>
<dbReference type="EMBL" id="OW152828">
    <property type="protein sequence ID" value="CAH2046165.1"/>
    <property type="molecule type" value="Genomic_DNA"/>
</dbReference>
<gene>
    <name evidence="1" type="ORF">IPOD504_LOCUS5398</name>
</gene>
<evidence type="ECO:0000313" key="1">
    <source>
        <dbReference type="EMBL" id="CAH2046165.1"/>
    </source>
</evidence>
<feature type="non-terminal residue" evidence="1">
    <location>
        <position position="1"/>
    </location>
</feature>
<reference evidence="1" key="1">
    <citation type="submission" date="2022-03" db="EMBL/GenBank/DDBJ databases">
        <authorList>
            <person name="Martin H S."/>
        </authorList>
    </citation>
    <scope>NUCLEOTIDE SEQUENCE</scope>
</reference>
<evidence type="ECO:0008006" key="3">
    <source>
        <dbReference type="Google" id="ProtNLM"/>
    </source>
</evidence>
<protein>
    <recommendedName>
        <fullName evidence="3">Secreted protein</fullName>
    </recommendedName>
</protein>